<organism evidence="1 2">
    <name type="scientific">Neogemmobacter tilapiae</name>
    <dbReference type="NCBI Taxonomy" id="875041"/>
    <lineage>
        <taxon>Bacteria</taxon>
        <taxon>Pseudomonadati</taxon>
        <taxon>Pseudomonadota</taxon>
        <taxon>Alphaproteobacteria</taxon>
        <taxon>Rhodobacterales</taxon>
        <taxon>Paracoccaceae</taxon>
        <taxon>Neogemmobacter</taxon>
    </lineage>
</organism>
<protein>
    <submittedName>
        <fullName evidence="1">Uncharacterized protein</fullName>
    </submittedName>
</protein>
<reference evidence="1" key="1">
    <citation type="journal article" date="2014" name="Int. J. Syst. Evol. Microbiol.">
        <title>Complete genome sequence of Corynebacterium casei LMG S-19264T (=DSM 44701T), isolated from a smear-ripened cheese.</title>
        <authorList>
            <consortium name="US DOE Joint Genome Institute (JGI-PGF)"/>
            <person name="Walter F."/>
            <person name="Albersmeier A."/>
            <person name="Kalinowski J."/>
            <person name="Ruckert C."/>
        </authorList>
    </citation>
    <scope>NUCLEOTIDE SEQUENCE</scope>
    <source>
        <strain evidence="1">KCTC 23310</strain>
    </source>
</reference>
<name>A0A918TW93_9RHOB</name>
<accession>A0A918TW93</accession>
<dbReference type="RefSeq" id="WP_189411947.1">
    <property type="nucleotide sequence ID" value="NZ_BMYJ01000007.1"/>
</dbReference>
<dbReference type="Proteomes" id="UP000638981">
    <property type="component" value="Unassembled WGS sequence"/>
</dbReference>
<reference evidence="1" key="2">
    <citation type="submission" date="2020-09" db="EMBL/GenBank/DDBJ databases">
        <authorList>
            <person name="Sun Q."/>
            <person name="Kim S."/>
        </authorList>
    </citation>
    <scope>NUCLEOTIDE SEQUENCE</scope>
    <source>
        <strain evidence="1">KCTC 23310</strain>
    </source>
</reference>
<proteinExistence type="predicted"/>
<comment type="caution">
    <text evidence="1">The sequence shown here is derived from an EMBL/GenBank/DDBJ whole genome shotgun (WGS) entry which is preliminary data.</text>
</comment>
<dbReference type="AlphaFoldDB" id="A0A918TW93"/>
<evidence type="ECO:0000313" key="1">
    <source>
        <dbReference type="EMBL" id="GHC59650.1"/>
    </source>
</evidence>
<evidence type="ECO:0000313" key="2">
    <source>
        <dbReference type="Proteomes" id="UP000638981"/>
    </source>
</evidence>
<keyword evidence="2" id="KW-1185">Reference proteome</keyword>
<sequence>MMRVWALGLVVLGWAGGAWAEDISPQTEFESSHPRYQYLSGVVEMVSKDGGFWIRNHKGNLIKLKEWALDADPELLNIVLLGREVNCIGIYRTEDYVGVACTVSITRTNMPPDSCTLSDYVNCRGAFGSLGFILKDLFSVQKKCTEFDRSLIGKTFELPPTEPYEEICDYYDEVYTP</sequence>
<dbReference type="EMBL" id="BMYJ01000007">
    <property type="protein sequence ID" value="GHC59650.1"/>
    <property type="molecule type" value="Genomic_DNA"/>
</dbReference>
<gene>
    <name evidence="1" type="ORF">GCM10007315_24270</name>
</gene>